<evidence type="ECO:0000313" key="1">
    <source>
        <dbReference type="EMBL" id="AWL03061.1"/>
    </source>
</evidence>
<name>A0A2S2DCI6_9BURK</name>
<accession>A0A2S2DCI6</accession>
<keyword evidence="2" id="KW-1185">Reference proteome</keyword>
<dbReference type="Proteomes" id="UP000245820">
    <property type="component" value="Chromosome"/>
</dbReference>
<dbReference type="EMBL" id="CP029343">
    <property type="protein sequence ID" value="AWL03061.1"/>
    <property type="molecule type" value="Genomic_DNA"/>
</dbReference>
<gene>
    <name evidence="1" type="ORF">DIR46_00350</name>
</gene>
<sequence length="104" mass="11828">MYTTELEARTDEQKWETTLKHEHRFNVDTLDDPLFDITYGAREDGQSVDNAALPALPYAMVVTVAAEDTPGVYNNIRQRYQTLQPVEIRQEVRIQSGTGKSQPS</sequence>
<reference evidence="1 2" key="1">
    <citation type="submission" date="2018-05" db="EMBL/GenBank/DDBJ databases">
        <title>Complete genome sequence of Massilia oculi sp. nov. CCUG 43427T (=DSM 26321T), the type strain of M. oculi, and comparison with genome sequences of other Massilia strains.</title>
        <authorList>
            <person name="Zhu B."/>
        </authorList>
    </citation>
    <scope>NUCLEOTIDE SEQUENCE [LARGE SCALE GENOMIC DNA]</scope>
    <source>
        <strain evidence="1 2">CCUG 43427</strain>
    </source>
</reference>
<dbReference type="KEGG" id="mtim:DIR46_00350"/>
<dbReference type="AlphaFoldDB" id="A0A2S2DCI6"/>
<proteinExistence type="predicted"/>
<dbReference type="OrthoDB" id="5495859at2"/>
<protein>
    <submittedName>
        <fullName evidence="1">Uncharacterized protein</fullName>
    </submittedName>
</protein>
<evidence type="ECO:0000313" key="2">
    <source>
        <dbReference type="Proteomes" id="UP000245820"/>
    </source>
</evidence>
<organism evidence="1 2">
    <name type="scientific">Massilia oculi</name>
    <dbReference type="NCBI Taxonomy" id="945844"/>
    <lineage>
        <taxon>Bacteria</taxon>
        <taxon>Pseudomonadati</taxon>
        <taxon>Pseudomonadota</taxon>
        <taxon>Betaproteobacteria</taxon>
        <taxon>Burkholderiales</taxon>
        <taxon>Oxalobacteraceae</taxon>
        <taxon>Telluria group</taxon>
        <taxon>Massilia</taxon>
    </lineage>
</organism>